<organism evidence="2">
    <name type="scientific">gut metagenome</name>
    <dbReference type="NCBI Taxonomy" id="749906"/>
    <lineage>
        <taxon>unclassified sequences</taxon>
        <taxon>metagenomes</taxon>
        <taxon>organismal metagenomes</taxon>
    </lineage>
</organism>
<sequence>MNENFRFFFCVFLLFPYTYFVFLMYISYLFGVHSLVLS</sequence>
<protein>
    <submittedName>
        <fullName evidence="2">Uncharacterized protein</fullName>
    </submittedName>
</protein>
<name>J9GMB8_9ZZZZ</name>
<feature type="transmembrane region" description="Helical" evidence="1">
    <location>
        <begin position="7"/>
        <end position="30"/>
    </location>
</feature>
<keyword evidence="1" id="KW-0812">Transmembrane</keyword>
<comment type="caution">
    <text evidence="2">The sequence shown here is derived from an EMBL/GenBank/DDBJ whole genome shotgun (WGS) entry which is preliminary data.</text>
</comment>
<keyword evidence="1" id="KW-0472">Membrane</keyword>
<proteinExistence type="predicted"/>
<gene>
    <name evidence="2" type="ORF">EVA_02787</name>
</gene>
<reference evidence="2" key="1">
    <citation type="journal article" date="2012" name="PLoS ONE">
        <title>Gene sets for utilization of primary and secondary nutrition supplies in the distal gut of endangered iberian lynx.</title>
        <authorList>
            <person name="Alcaide M."/>
            <person name="Messina E."/>
            <person name="Richter M."/>
            <person name="Bargiela R."/>
            <person name="Peplies J."/>
            <person name="Huws S.A."/>
            <person name="Newbold C.J."/>
            <person name="Golyshin P.N."/>
            <person name="Simon M.A."/>
            <person name="Lopez G."/>
            <person name="Yakimov M.M."/>
            <person name="Ferrer M."/>
        </authorList>
    </citation>
    <scope>NUCLEOTIDE SEQUENCE</scope>
</reference>
<dbReference type="EMBL" id="AMCI01000461">
    <property type="protein sequence ID" value="EJX09107.1"/>
    <property type="molecule type" value="Genomic_DNA"/>
</dbReference>
<evidence type="ECO:0000256" key="1">
    <source>
        <dbReference type="SAM" id="Phobius"/>
    </source>
</evidence>
<accession>J9GMB8</accession>
<dbReference type="AlphaFoldDB" id="J9GMB8"/>
<keyword evidence="1" id="KW-1133">Transmembrane helix</keyword>
<evidence type="ECO:0000313" key="2">
    <source>
        <dbReference type="EMBL" id="EJX09107.1"/>
    </source>
</evidence>